<dbReference type="InterPro" id="IPR036188">
    <property type="entry name" value="FAD/NAD-bd_sf"/>
</dbReference>
<accession>D6RL63</accession>
<dbReference type="HOGENOM" id="CLU_007884_0_1_1"/>
<comment type="caution">
    <text evidence="7">The sequence shown here is derived from an EMBL/GenBank/DDBJ whole genome shotgun (WGS) entry which is preliminary data.</text>
</comment>
<dbReference type="RefSeq" id="XP_002911629.1">
    <property type="nucleotide sequence ID" value="XM_002911583.1"/>
</dbReference>
<dbReference type="VEuPathDB" id="FungiDB:CC1G_14162"/>
<dbReference type="STRING" id="240176.D6RL63"/>
<dbReference type="PANTHER" id="PTHR10961">
    <property type="entry name" value="PEROXISOMAL SARCOSINE OXIDASE"/>
    <property type="match status" value="1"/>
</dbReference>
<evidence type="ECO:0000256" key="3">
    <source>
        <dbReference type="ARBA" id="ARBA00022630"/>
    </source>
</evidence>
<dbReference type="InterPro" id="IPR045170">
    <property type="entry name" value="MTOX"/>
</dbReference>
<dbReference type="Pfam" id="PF01266">
    <property type="entry name" value="DAO"/>
    <property type="match status" value="1"/>
</dbReference>
<evidence type="ECO:0000256" key="2">
    <source>
        <dbReference type="ARBA" id="ARBA00010989"/>
    </source>
</evidence>
<dbReference type="InterPro" id="IPR006076">
    <property type="entry name" value="FAD-dep_OxRdtase"/>
</dbReference>
<comment type="similarity">
    <text evidence="2">Belongs to the MSOX/MTOX family.</text>
</comment>
<dbReference type="SUPFAM" id="SSF51905">
    <property type="entry name" value="FAD/NAD(P)-binding domain"/>
    <property type="match status" value="1"/>
</dbReference>
<evidence type="ECO:0000259" key="6">
    <source>
        <dbReference type="Pfam" id="PF01266"/>
    </source>
</evidence>
<dbReference type="eggNOG" id="KOG2820">
    <property type="taxonomic scope" value="Eukaryota"/>
</dbReference>
<keyword evidence="3" id="KW-0285">Flavoprotein</keyword>
<evidence type="ECO:0000256" key="4">
    <source>
        <dbReference type="ARBA" id="ARBA00022827"/>
    </source>
</evidence>
<comment type="cofactor">
    <cofactor evidence="1">
        <name>FAD</name>
        <dbReference type="ChEBI" id="CHEBI:57692"/>
    </cofactor>
</comment>
<dbReference type="KEGG" id="cci:CC1G_14162"/>
<dbReference type="GO" id="GO:0008115">
    <property type="term" value="F:sarcosine oxidase activity"/>
    <property type="evidence" value="ECO:0007669"/>
    <property type="project" value="TreeGrafter"/>
</dbReference>
<dbReference type="Gene3D" id="3.30.9.10">
    <property type="entry name" value="D-Amino Acid Oxidase, subunit A, domain 2"/>
    <property type="match status" value="1"/>
</dbReference>
<dbReference type="InParanoid" id="D6RL63"/>
<gene>
    <name evidence="7" type="ORF">CC1G_14162</name>
</gene>
<keyword evidence="5" id="KW-0560">Oxidoreductase</keyword>
<dbReference type="Gene3D" id="3.50.50.60">
    <property type="entry name" value="FAD/NAD(P)-binding domain"/>
    <property type="match status" value="1"/>
</dbReference>
<dbReference type="GO" id="GO:0050660">
    <property type="term" value="F:flavin adenine dinucleotide binding"/>
    <property type="evidence" value="ECO:0007669"/>
    <property type="project" value="InterPro"/>
</dbReference>
<organism evidence="7 8">
    <name type="scientific">Coprinopsis cinerea (strain Okayama-7 / 130 / ATCC MYA-4618 / FGSC 9003)</name>
    <name type="common">Inky cap fungus</name>
    <name type="synonym">Hormographiella aspergillata</name>
    <dbReference type="NCBI Taxonomy" id="240176"/>
    <lineage>
        <taxon>Eukaryota</taxon>
        <taxon>Fungi</taxon>
        <taxon>Dikarya</taxon>
        <taxon>Basidiomycota</taxon>
        <taxon>Agaricomycotina</taxon>
        <taxon>Agaricomycetes</taxon>
        <taxon>Agaricomycetidae</taxon>
        <taxon>Agaricales</taxon>
        <taxon>Agaricineae</taxon>
        <taxon>Psathyrellaceae</taxon>
        <taxon>Coprinopsis</taxon>
    </lineage>
</organism>
<reference evidence="7 8" key="1">
    <citation type="journal article" date="2010" name="Proc. Natl. Acad. Sci. U.S.A.">
        <title>Insights into evolution of multicellular fungi from the assembled chromosomes of the mushroom Coprinopsis cinerea (Coprinus cinereus).</title>
        <authorList>
            <person name="Stajich J.E."/>
            <person name="Wilke S.K."/>
            <person name="Ahren D."/>
            <person name="Au C.H."/>
            <person name="Birren B.W."/>
            <person name="Borodovsky M."/>
            <person name="Burns C."/>
            <person name="Canback B."/>
            <person name="Casselton L.A."/>
            <person name="Cheng C.K."/>
            <person name="Deng J."/>
            <person name="Dietrich F.S."/>
            <person name="Fargo D.C."/>
            <person name="Farman M.L."/>
            <person name="Gathman A.C."/>
            <person name="Goldberg J."/>
            <person name="Guigo R."/>
            <person name="Hoegger P.J."/>
            <person name="Hooker J.B."/>
            <person name="Huggins A."/>
            <person name="James T.Y."/>
            <person name="Kamada T."/>
            <person name="Kilaru S."/>
            <person name="Kodira C."/>
            <person name="Kues U."/>
            <person name="Kupfer D."/>
            <person name="Kwan H.S."/>
            <person name="Lomsadze A."/>
            <person name="Li W."/>
            <person name="Lilly W.W."/>
            <person name="Ma L.J."/>
            <person name="Mackey A.J."/>
            <person name="Manning G."/>
            <person name="Martin F."/>
            <person name="Muraguchi H."/>
            <person name="Natvig D.O."/>
            <person name="Palmerini H."/>
            <person name="Ramesh M.A."/>
            <person name="Rehmeyer C.J."/>
            <person name="Roe B.A."/>
            <person name="Shenoy N."/>
            <person name="Stanke M."/>
            <person name="Ter-Hovhannisyan V."/>
            <person name="Tunlid A."/>
            <person name="Velagapudi R."/>
            <person name="Vision T.J."/>
            <person name="Zeng Q."/>
            <person name="Zolan M.E."/>
            <person name="Pukkila P.J."/>
        </authorList>
    </citation>
    <scope>NUCLEOTIDE SEQUENCE [LARGE SCALE GENOMIC DNA]</scope>
    <source>
        <strain evidence="8">Okayama-7 / 130 / ATCC MYA-4618 / FGSC 9003</strain>
    </source>
</reference>
<protein>
    <recommendedName>
        <fullName evidence="6">FAD dependent oxidoreductase domain-containing protein</fullName>
    </recommendedName>
</protein>
<name>D6RL63_COPC7</name>
<sequence length="354" mass="38504">MHRVQTSDKIVILGCGCFGASAAFHLMQRGYANVTVLDKSATLPAPDAASNDINRIVRSSYNDKFYAELARHAILSWKNVEEWDDTYHESGVVVLGFPLTDSKDGGTDTSATPEREIPYAEAAYLNDLDLGARVSLLRSNSKEDFQSVFPAGVSVTSRGLPASFRNRAGYFNRDGGWVNAGKGLAMIIEKVKKLGGNVVPGKEARNIIVDPGKCKKVVCADGTEYEADIVIIATGSWTPSTFPELFKDSCLATGQCVAMIELTPEEAARCKDCPVVLDFETGFYVFPDRIMKMAIHAAGYTNTVAGISTPRTLTSDPTDGLSIPMEAMAKLREGLVGVYPEFQERPFCATRLCW</sequence>
<feature type="domain" description="FAD dependent oxidoreductase" evidence="6">
    <location>
        <begin position="9"/>
        <end position="343"/>
    </location>
</feature>
<evidence type="ECO:0000256" key="1">
    <source>
        <dbReference type="ARBA" id="ARBA00001974"/>
    </source>
</evidence>
<dbReference type="GO" id="GO:0004657">
    <property type="term" value="F:proline dehydrogenase activity"/>
    <property type="evidence" value="ECO:0007669"/>
    <property type="project" value="TreeGrafter"/>
</dbReference>
<dbReference type="AlphaFoldDB" id="D6RL63"/>
<dbReference type="GO" id="GO:0050031">
    <property type="term" value="F:L-pipecolate oxidase activity"/>
    <property type="evidence" value="ECO:0007669"/>
    <property type="project" value="TreeGrafter"/>
</dbReference>
<dbReference type="FunCoup" id="D6RL63">
    <property type="interactions" value="135"/>
</dbReference>
<dbReference type="OrthoDB" id="2219495at2759"/>
<dbReference type="GeneID" id="9379709"/>
<evidence type="ECO:0000256" key="5">
    <source>
        <dbReference type="ARBA" id="ARBA00023002"/>
    </source>
</evidence>
<keyword evidence="8" id="KW-1185">Reference proteome</keyword>
<keyword evidence="4" id="KW-0274">FAD</keyword>
<evidence type="ECO:0000313" key="7">
    <source>
        <dbReference type="EMBL" id="EFI28135.1"/>
    </source>
</evidence>
<dbReference type="EMBL" id="AACS02000003">
    <property type="protein sequence ID" value="EFI28135.1"/>
    <property type="molecule type" value="Genomic_DNA"/>
</dbReference>
<evidence type="ECO:0000313" key="8">
    <source>
        <dbReference type="Proteomes" id="UP000001861"/>
    </source>
</evidence>
<proteinExistence type="inferred from homology"/>
<dbReference type="Proteomes" id="UP000001861">
    <property type="component" value="Unassembled WGS sequence"/>
</dbReference>
<dbReference type="PANTHER" id="PTHR10961:SF46">
    <property type="entry name" value="PEROXISOMAL SARCOSINE OXIDASE"/>
    <property type="match status" value="1"/>
</dbReference>
<dbReference type="OMA" id="FYMFPPN"/>